<proteinExistence type="predicted"/>
<keyword evidence="2" id="KW-1185">Reference proteome</keyword>
<dbReference type="EMBL" id="CAJNOC010002741">
    <property type="protein sequence ID" value="CAF0949086.1"/>
    <property type="molecule type" value="Genomic_DNA"/>
</dbReference>
<dbReference type="OrthoDB" id="5358475at2759"/>
<dbReference type="SUPFAM" id="SSF49899">
    <property type="entry name" value="Concanavalin A-like lectins/glucanases"/>
    <property type="match status" value="1"/>
</dbReference>
<sequence>MRYTKTSNTNSNELKYHWPIDEFSVKDVLGGADLYGPVNAKFTENRFRIANSALRLESGYYNLPIRDYFSGDFTLMVWLRKPSNAYDYERIIDCGPVTYDSVSLMISKGSSNKLFVQIKSSILEGSMVLGVNLWYHVTFVLKENICSIYVNGRLDAQGQVDFASNVNRTNCYLGKSLWDYNPNVKADFDDLKIFKKSLEPNEVFEEYLKS</sequence>
<reference evidence="1" key="1">
    <citation type="submission" date="2021-02" db="EMBL/GenBank/DDBJ databases">
        <authorList>
            <person name="Nowell W R."/>
        </authorList>
    </citation>
    <scope>NUCLEOTIDE SEQUENCE</scope>
    <source>
        <strain evidence="1">Ploen Becks lab</strain>
    </source>
</reference>
<dbReference type="Gene3D" id="2.60.120.200">
    <property type="match status" value="1"/>
</dbReference>
<dbReference type="Pfam" id="PF13385">
    <property type="entry name" value="Laminin_G_3"/>
    <property type="match status" value="1"/>
</dbReference>
<evidence type="ECO:0000313" key="1">
    <source>
        <dbReference type="EMBL" id="CAF0949086.1"/>
    </source>
</evidence>
<accession>A0A814D038</accession>
<name>A0A814D038_9BILA</name>
<evidence type="ECO:0000313" key="2">
    <source>
        <dbReference type="Proteomes" id="UP000663879"/>
    </source>
</evidence>
<gene>
    <name evidence="1" type="ORF">OXX778_LOCUS13842</name>
</gene>
<dbReference type="Proteomes" id="UP000663879">
    <property type="component" value="Unassembled WGS sequence"/>
</dbReference>
<organism evidence="1 2">
    <name type="scientific">Brachionus calyciflorus</name>
    <dbReference type="NCBI Taxonomy" id="104777"/>
    <lineage>
        <taxon>Eukaryota</taxon>
        <taxon>Metazoa</taxon>
        <taxon>Spiralia</taxon>
        <taxon>Gnathifera</taxon>
        <taxon>Rotifera</taxon>
        <taxon>Eurotatoria</taxon>
        <taxon>Monogononta</taxon>
        <taxon>Pseudotrocha</taxon>
        <taxon>Ploima</taxon>
        <taxon>Brachionidae</taxon>
        <taxon>Brachionus</taxon>
    </lineage>
</organism>
<comment type="caution">
    <text evidence="1">The sequence shown here is derived from an EMBL/GenBank/DDBJ whole genome shotgun (WGS) entry which is preliminary data.</text>
</comment>
<dbReference type="AlphaFoldDB" id="A0A814D038"/>
<protein>
    <submittedName>
        <fullName evidence="1">Uncharacterized protein</fullName>
    </submittedName>
</protein>
<dbReference type="InterPro" id="IPR013320">
    <property type="entry name" value="ConA-like_dom_sf"/>
</dbReference>